<evidence type="ECO:0000256" key="2">
    <source>
        <dbReference type="SAM" id="Phobius"/>
    </source>
</evidence>
<organism evidence="3">
    <name type="scientific">marine metagenome</name>
    <dbReference type="NCBI Taxonomy" id="408172"/>
    <lineage>
        <taxon>unclassified sequences</taxon>
        <taxon>metagenomes</taxon>
        <taxon>ecological metagenomes</taxon>
    </lineage>
</organism>
<reference evidence="3" key="1">
    <citation type="submission" date="2018-05" db="EMBL/GenBank/DDBJ databases">
        <authorList>
            <person name="Lanie J.A."/>
            <person name="Ng W.-L."/>
            <person name="Kazmierczak K.M."/>
            <person name="Andrzejewski T.M."/>
            <person name="Davidsen T.M."/>
            <person name="Wayne K.J."/>
            <person name="Tettelin H."/>
            <person name="Glass J.I."/>
            <person name="Rusch D."/>
            <person name="Podicherti R."/>
            <person name="Tsui H.-C.T."/>
            <person name="Winkler M.E."/>
        </authorList>
    </citation>
    <scope>NUCLEOTIDE SEQUENCE</scope>
</reference>
<gene>
    <name evidence="3" type="ORF">METZ01_LOCUS394754</name>
</gene>
<proteinExistence type="predicted"/>
<accession>A0A382V626</accession>
<keyword evidence="2" id="KW-0472">Membrane</keyword>
<feature type="transmembrane region" description="Helical" evidence="2">
    <location>
        <begin position="36"/>
        <end position="54"/>
    </location>
</feature>
<feature type="non-terminal residue" evidence="3">
    <location>
        <position position="1"/>
    </location>
</feature>
<keyword evidence="2" id="KW-1133">Transmembrane helix</keyword>
<name>A0A382V626_9ZZZZ</name>
<feature type="coiled-coil region" evidence="1">
    <location>
        <begin position="105"/>
        <end position="132"/>
    </location>
</feature>
<protein>
    <submittedName>
        <fullName evidence="3">Uncharacterized protein</fullName>
    </submittedName>
</protein>
<evidence type="ECO:0000313" key="3">
    <source>
        <dbReference type="EMBL" id="SVD41900.1"/>
    </source>
</evidence>
<evidence type="ECO:0000256" key="1">
    <source>
        <dbReference type="SAM" id="Coils"/>
    </source>
</evidence>
<keyword evidence="2" id="KW-0812">Transmembrane</keyword>
<dbReference type="EMBL" id="UINC01149429">
    <property type="protein sequence ID" value="SVD41900.1"/>
    <property type="molecule type" value="Genomic_DNA"/>
</dbReference>
<sequence>QIIIAAIAVALLLLWGGIIALLRMVDLFEPKHFLGLGAYTTLVSGVVMGLVLYNSHVRQQEQAREFTEQMTGVTRRLSDLSERLLGQLAEKADLTASEFEIRSHLQNEQAHHQRTQAELAEVSSERSDLEKAVQKERGARISYQNDQNSKIEKRFVEEDERYQRLQEVLGEQRRSVQTIQKQLAGIQDNLDRLGTRTAKLESNQNKLLGNTSAMRQIQDLNVQKIDAVARSQVALYDDLNETMTQVDSLYEWRDKR</sequence>
<keyword evidence="1" id="KW-0175">Coiled coil</keyword>
<dbReference type="AlphaFoldDB" id="A0A382V626"/>